<dbReference type="AlphaFoldDB" id="A0A0G3X8Y0"/>
<protein>
    <recommendedName>
        <fullName evidence="3">Phytoene synthase</fullName>
    </recommendedName>
</protein>
<dbReference type="OrthoDB" id="9814909at2"/>
<dbReference type="EMBL" id="CP011805">
    <property type="protein sequence ID" value="AKM07054.1"/>
    <property type="molecule type" value="Genomic_DNA"/>
</dbReference>
<keyword evidence="2" id="KW-1185">Reference proteome</keyword>
<evidence type="ECO:0000313" key="1">
    <source>
        <dbReference type="EMBL" id="AKM07054.1"/>
    </source>
</evidence>
<dbReference type="InterPro" id="IPR008949">
    <property type="entry name" value="Isoprenoid_synthase_dom_sf"/>
</dbReference>
<evidence type="ECO:0000313" key="2">
    <source>
        <dbReference type="Proteomes" id="UP000037643"/>
    </source>
</evidence>
<dbReference type="InterPro" id="IPR002060">
    <property type="entry name" value="Squ/phyt_synthse"/>
</dbReference>
<dbReference type="STRING" id="543877.AM2010_978"/>
<sequence length="218" mass="23324">MIDELLPLPQRLASHYARGAARGATLALLAFDVRLSELVAKASEPLLAQLRLAWWRDELGKPEADRARGDPVLDAIGKTWAGEAAALTALVDGWEQLIGEPPLSGDELEQFFDSRAAAFAALARLMGQGHAAPTARTAGKIWAIADFLAHSTDAEERATAMRLSAPLTDRARAKLPRELRAVAVLRGLGLRAILRGDGALVSGRRDVLAAVRLGMLGR</sequence>
<accession>A0A0G3X8Y0</accession>
<dbReference type="PATRIC" id="fig|543877.4.peg.988"/>
<dbReference type="Proteomes" id="UP000037643">
    <property type="component" value="Chromosome"/>
</dbReference>
<reference evidence="1 2" key="1">
    <citation type="submission" date="2015-06" db="EMBL/GenBank/DDBJ databases">
        <authorList>
            <person name="Kim K.M."/>
        </authorList>
    </citation>
    <scope>NUCLEOTIDE SEQUENCE [LARGE SCALE GENOMIC DNA]</scope>
    <source>
        <strain evidence="1 2">KCTC 22370</strain>
    </source>
</reference>
<dbReference type="Pfam" id="PF00494">
    <property type="entry name" value="SQS_PSY"/>
    <property type="match status" value="1"/>
</dbReference>
<organism evidence="1 2">
    <name type="scientific">Pelagerythrobacter marensis</name>
    <dbReference type="NCBI Taxonomy" id="543877"/>
    <lineage>
        <taxon>Bacteria</taxon>
        <taxon>Pseudomonadati</taxon>
        <taxon>Pseudomonadota</taxon>
        <taxon>Alphaproteobacteria</taxon>
        <taxon>Sphingomonadales</taxon>
        <taxon>Erythrobacteraceae</taxon>
        <taxon>Pelagerythrobacter</taxon>
    </lineage>
</organism>
<dbReference type="KEGG" id="amx:AM2010_978"/>
<evidence type="ECO:0008006" key="3">
    <source>
        <dbReference type="Google" id="ProtNLM"/>
    </source>
</evidence>
<dbReference type="SUPFAM" id="SSF48576">
    <property type="entry name" value="Terpenoid synthases"/>
    <property type="match status" value="1"/>
</dbReference>
<dbReference type="RefSeq" id="WP_047806131.1">
    <property type="nucleotide sequence ID" value="NZ_CP011805.1"/>
</dbReference>
<proteinExistence type="predicted"/>
<name>A0A0G3X8Y0_9SPHN</name>
<gene>
    <name evidence="1" type="ORF">AM2010_978</name>
</gene>